<feature type="compositionally biased region" description="Polar residues" evidence="1">
    <location>
        <begin position="83"/>
        <end position="95"/>
    </location>
</feature>
<evidence type="ECO:0000256" key="1">
    <source>
        <dbReference type="SAM" id="MobiDB-lite"/>
    </source>
</evidence>
<dbReference type="AlphaFoldDB" id="A0A6A4HF03"/>
<accession>A0A6A4HF03</accession>
<feature type="compositionally biased region" description="Low complexity" evidence="1">
    <location>
        <begin position="1"/>
        <end position="34"/>
    </location>
</feature>
<gene>
    <name evidence="2" type="ORF">BT96DRAFT_922680</name>
</gene>
<reference evidence="2" key="1">
    <citation type="journal article" date="2019" name="Environ. Microbiol.">
        <title>Fungal ecological strategies reflected in gene transcription - a case study of two litter decomposers.</title>
        <authorList>
            <person name="Barbi F."/>
            <person name="Kohler A."/>
            <person name="Barry K."/>
            <person name="Baskaran P."/>
            <person name="Daum C."/>
            <person name="Fauchery L."/>
            <person name="Ihrmark K."/>
            <person name="Kuo A."/>
            <person name="LaButti K."/>
            <person name="Lipzen A."/>
            <person name="Morin E."/>
            <person name="Grigoriev I.V."/>
            <person name="Henrissat B."/>
            <person name="Lindahl B."/>
            <person name="Martin F."/>
        </authorList>
    </citation>
    <scope>NUCLEOTIDE SEQUENCE</scope>
    <source>
        <strain evidence="2">JB14</strain>
    </source>
</reference>
<proteinExistence type="predicted"/>
<dbReference type="EMBL" id="ML769527">
    <property type="protein sequence ID" value="KAE9395635.1"/>
    <property type="molecule type" value="Genomic_DNA"/>
</dbReference>
<feature type="compositionally biased region" description="Low complexity" evidence="1">
    <location>
        <begin position="52"/>
        <end position="82"/>
    </location>
</feature>
<keyword evidence="3" id="KW-1185">Reference proteome</keyword>
<evidence type="ECO:0000313" key="2">
    <source>
        <dbReference type="EMBL" id="KAE9395635.1"/>
    </source>
</evidence>
<protein>
    <submittedName>
        <fullName evidence="2">Uncharacterized protein</fullName>
    </submittedName>
</protein>
<evidence type="ECO:0000313" key="3">
    <source>
        <dbReference type="Proteomes" id="UP000799118"/>
    </source>
</evidence>
<sequence length="116" mass="11931">MIPVVNTTTVTGTTNKDSNTNTNTITITNTNTLTGVKKPPSAAVPNVPPLPSGTNTGTSTSNVSSDTNTNTITITNTTTITDCPTSGTSRPQTVGDNDDGEDKERGEGSMTALKEE</sequence>
<feature type="region of interest" description="Disordered" evidence="1">
    <location>
        <begin position="1"/>
        <end position="116"/>
    </location>
</feature>
<dbReference type="Proteomes" id="UP000799118">
    <property type="component" value="Unassembled WGS sequence"/>
</dbReference>
<organism evidence="2 3">
    <name type="scientific">Gymnopus androsaceus JB14</name>
    <dbReference type="NCBI Taxonomy" id="1447944"/>
    <lineage>
        <taxon>Eukaryota</taxon>
        <taxon>Fungi</taxon>
        <taxon>Dikarya</taxon>
        <taxon>Basidiomycota</taxon>
        <taxon>Agaricomycotina</taxon>
        <taxon>Agaricomycetes</taxon>
        <taxon>Agaricomycetidae</taxon>
        <taxon>Agaricales</taxon>
        <taxon>Marasmiineae</taxon>
        <taxon>Omphalotaceae</taxon>
        <taxon>Gymnopus</taxon>
    </lineage>
</organism>
<feature type="compositionally biased region" description="Basic and acidic residues" evidence="1">
    <location>
        <begin position="102"/>
        <end position="116"/>
    </location>
</feature>
<name>A0A6A4HF03_9AGAR</name>